<gene>
    <name evidence="3" type="ORF">PSI23_18070</name>
</gene>
<evidence type="ECO:0000256" key="1">
    <source>
        <dbReference type="SAM" id="SignalP"/>
    </source>
</evidence>
<feature type="chain" id="PRO_5045053867" evidence="1">
    <location>
        <begin position="19"/>
        <end position="336"/>
    </location>
</feature>
<reference evidence="3 4" key="1">
    <citation type="submission" date="2023-02" db="EMBL/GenBank/DDBJ databases">
        <title>Entomopathogenic bacteria.</title>
        <authorList>
            <person name="Machado R.A."/>
        </authorList>
    </citation>
    <scope>NUCLEOTIDE SEQUENCE [LARGE SCALE GENOMIC DNA]</scope>
    <source>
        <strain evidence="3 4">XENO-10</strain>
    </source>
</reference>
<protein>
    <submittedName>
        <fullName evidence="3">DUF4431 domain-containing protein</fullName>
    </submittedName>
</protein>
<accession>A0ABT5LJ58</accession>
<evidence type="ECO:0000313" key="4">
    <source>
        <dbReference type="Proteomes" id="UP001217178"/>
    </source>
</evidence>
<evidence type="ECO:0000259" key="2">
    <source>
        <dbReference type="Pfam" id="PF14485"/>
    </source>
</evidence>
<comment type="caution">
    <text evidence="3">The sequence shown here is derived from an EMBL/GenBank/DDBJ whole genome shotgun (WGS) entry which is preliminary data.</text>
</comment>
<sequence>MLKKIAVTLFLVSATANAASFDCSKATSKAEKLICSTPALSQADDALYVDYLQAKVVTGNSNDFKALVKQNWKLREKNCDTEECLLGWYKRSTALYRQIAGNSRADNSPAINLQYSKLVTVSGLLTTVDGDDEGLPYSLKDMPAIKLDSPVNVIAPPDEEEGSEKITEMGVDIMQLAMNNNGMIEKFRQMKGQKARVMCSLYHSHTAHHVTPVVCDVDRITSTKNQPKQTNDPVTQSVSSKKSLDDFFRDNPSLSGFYVKRAIKNQSAGVSIMDAMTSTDSSKSKLKITSDQLNTNGYEYAKLAVRQLQELCSMGMVTMHSLKNADCAAIMSYVEK</sequence>
<organism evidence="3 4">
    <name type="scientific">Xenorhabdus yunnanensis</name>
    <dbReference type="NCBI Taxonomy" id="3025878"/>
    <lineage>
        <taxon>Bacteria</taxon>
        <taxon>Pseudomonadati</taxon>
        <taxon>Pseudomonadota</taxon>
        <taxon>Gammaproteobacteria</taxon>
        <taxon>Enterobacterales</taxon>
        <taxon>Morganellaceae</taxon>
        <taxon>Xenorhabdus</taxon>
    </lineage>
</organism>
<keyword evidence="1" id="KW-0732">Signal</keyword>
<feature type="signal peptide" evidence="1">
    <location>
        <begin position="1"/>
        <end position="18"/>
    </location>
</feature>
<dbReference type="Pfam" id="PF14485">
    <property type="entry name" value="DUF4431"/>
    <property type="match status" value="1"/>
</dbReference>
<dbReference type="Proteomes" id="UP001217178">
    <property type="component" value="Unassembled WGS sequence"/>
</dbReference>
<feature type="domain" description="DUF4431" evidence="2">
    <location>
        <begin position="174"/>
        <end position="221"/>
    </location>
</feature>
<dbReference type="InterPro" id="IPR027826">
    <property type="entry name" value="DUF4431"/>
</dbReference>
<name>A0ABT5LJ58_9GAMM</name>
<evidence type="ECO:0000313" key="3">
    <source>
        <dbReference type="EMBL" id="MDC9591141.1"/>
    </source>
</evidence>
<dbReference type="RefSeq" id="WP_273556377.1">
    <property type="nucleotide sequence ID" value="NZ_JAQRFI010000060.1"/>
</dbReference>
<dbReference type="EMBL" id="JAQRFI010000060">
    <property type="protein sequence ID" value="MDC9591141.1"/>
    <property type="molecule type" value="Genomic_DNA"/>
</dbReference>
<proteinExistence type="predicted"/>
<keyword evidence="4" id="KW-1185">Reference proteome</keyword>